<feature type="binding site" evidence="4">
    <location>
        <position position="146"/>
    </location>
    <ligand>
        <name>Zn(2+)</name>
        <dbReference type="ChEBI" id="CHEBI:29105"/>
    </ligand>
</feature>
<evidence type="ECO:0000256" key="2">
    <source>
        <dbReference type="ARBA" id="ARBA00022679"/>
    </source>
</evidence>
<sequence>MSNPISMPQNERASLASTSVEKFHTVLKSSTRIFTLCGAGLSVASGLDTFRGAGGIWRSYRSTALATPEAFERDPGLVRLFYAYRRHKALQAKPNIGHHALAELTKSLGEKAFICLTQNIDGLSQRANHPREQLKLLHSSLFDIKCASCPYYEPDNFNDPVHPSLLVDEDSVTARLSAAAKSTPKDNSTSPDGASNSPTIPLVDLPHCPSCKTGLLRPAVVWFGEALPEDTLDEIDQWIDKEPIDLCLVIGTTATVYPAASYVHVAQAAGARVAVINMDSKDLGSTGTLRKKDFLFEGDAARILPDILRPVVGGLEAFAGLGKTMEGRKETTGNSNLQEGFEDEDEEMNEVQK</sequence>
<keyword evidence="3" id="KW-0520">NAD</keyword>
<dbReference type="Proteomes" id="UP000469558">
    <property type="component" value="Unassembled WGS sequence"/>
</dbReference>
<feature type="region of interest" description="Disordered" evidence="5">
    <location>
        <begin position="177"/>
        <end position="198"/>
    </location>
</feature>
<keyword evidence="4" id="KW-0862">Zinc</keyword>
<dbReference type="InterPro" id="IPR029035">
    <property type="entry name" value="DHS-like_NAD/FAD-binding_dom"/>
</dbReference>
<dbReference type="PANTHER" id="PTHR11085">
    <property type="entry name" value="NAD-DEPENDENT PROTEIN DEACYLASE SIRTUIN-5, MITOCHONDRIAL-RELATED"/>
    <property type="match status" value="1"/>
</dbReference>
<dbReference type="Gene3D" id="3.30.1600.10">
    <property type="entry name" value="SIR2/SIRT2 'Small Domain"/>
    <property type="match status" value="1"/>
</dbReference>
<keyword evidence="2" id="KW-0808">Transferase</keyword>
<evidence type="ECO:0000256" key="3">
    <source>
        <dbReference type="ARBA" id="ARBA00023027"/>
    </source>
</evidence>
<dbReference type="PANTHER" id="PTHR11085:SF10">
    <property type="entry name" value="NAD-DEPENDENT PROTEIN DEACYLASE SIRTUIN-5, MITOCHONDRIAL-RELATED"/>
    <property type="match status" value="1"/>
</dbReference>
<keyword evidence="4" id="KW-0479">Metal-binding</keyword>
<gene>
    <name evidence="7" type="ORF">LSUE1_G008489</name>
</gene>
<evidence type="ECO:0000256" key="5">
    <source>
        <dbReference type="SAM" id="MobiDB-lite"/>
    </source>
</evidence>
<feature type="compositionally biased region" description="Acidic residues" evidence="5">
    <location>
        <begin position="340"/>
        <end position="353"/>
    </location>
</feature>
<accession>A0A8T9BYB9</accession>
<evidence type="ECO:0000313" key="7">
    <source>
        <dbReference type="EMBL" id="TVY69033.1"/>
    </source>
</evidence>
<dbReference type="InterPro" id="IPR003000">
    <property type="entry name" value="Sirtuin"/>
</dbReference>
<comment type="caution">
    <text evidence="7">The sequence shown here is derived from an EMBL/GenBank/DDBJ whole genome shotgun (WGS) entry which is preliminary data.</text>
</comment>
<feature type="region of interest" description="Disordered" evidence="5">
    <location>
        <begin position="325"/>
        <end position="353"/>
    </location>
</feature>
<dbReference type="GO" id="GO:0005634">
    <property type="term" value="C:nucleus"/>
    <property type="evidence" value="ECO:0007669"/>
    <property type="project" value="TreeGrafter"/>
</dbReference>
<feature type="binding site" evidence="4">
    <location>
        <position position="149"/>
    </location>
    <ligand>
        <name>Zn(2+)</name>
        <dbReference type="ChEBI" id="CHEBI:29105"/>
    </ligand>
</feature>
<evidence type="ECO:0000256" key="1">
    <source>
        <dbReference type="ARBA" id="ARBA00006924"/>
    </source>
</evidence>
<evidence type="ECO:0000313" key="8">
    <source>
        <dbReference type="Proteomes" id="UP000469558"/>
    </source>
</evidence>
<dbReference type="Pfam" id="PF02146">
    <property type="entry name" value="SIR2"/>
    <property type="match status" value="1"/>
</dbReference>
<dbReference type="EMBL" id="QGMK01001330">
    <property type="protein sequence ID" value="TVY69033.1"/>
    <property type="molecule type" value="Genomic_DNA"/>
</dbReference>
<evidence type="ECO:0000256" key="4">
    <source>
        <dbReference type="PROSITE-ProRule" id="PRU00236"/>
    </source>
</evidence>
<feature type="binding site" evidence="4">
    <location>
        <position position="211"/>
    </location>
    <ligand>
        <name>Zn(2+)</name>
        <dbReference type="ChEBI" id="CHEBI:29105"/>
    </ligand>
</feature>
<dbReference type="PROSITE" id="PS50305">
    <property type="entry name" value="SIRTUIN"/>
    <property type="match status" value="1"/>
</dbReference>
<dbReference type="SUPFAM" id="SSF52467">
    <property type="entry name" value="DHS-like NAD/FAD-binding domain"/>
    <property type="match status" value="1"/>
</dbReference>
<dbReference type="OrthoDB" id="424302at2759"/>
<dbReference type="InterPro" id="IPR026590">
    <property type="entry name" value="Ssirtuin_cat_dom"/>
</dbReference>
<dbReference type="GO" id="GO:0046872">
    <property type="term" value="F:metal ion binding"/>
    <property type="evidence" value="ECO:0007669"/>
    <property type="project" value="UniProtKB-KW"/>
</dbReference>
<feature type="active site" description="Proton acceptor" evidence="4">
    <location>
        <position position="138"/>
    </location>
</feature>
<reference evidence="7 8" key="1">
    <citation type="submission" date="2018-05" db="EMBL/GenBank/DDBJ databases">
        <title>Genome sequencing and assembly of the regulated plant pathogen Lachnellula willkommii and related sister species for the development of diagnostic species identification markers.</title>
        <authorList>
            <person name="Giroux E."/>
            <person name="Bilodeau G."/>
        </authorList>
    </citation>
    <scope>NUCLEOTIDE SEQUENCE [LARGE SCALE GENOMIC DNA]</scope>
    <source>
        <strain evidence="7 8">CBS 268.59</strain>
    </source>
</reference>
<proteinExistence type="inferred from homology"/>
<protein>
    <submittedName>
        <fullName evidence="7">NAD-dependent protein deacylase</fullName>
    </submittedName>
</protein>
<feature type="compositionally biased region" description="Polar residues" evidence="5">
    <location>
        <begin position="185"/>
        <end position="198"/>
    </location>
</feature>
<feature type="binding site" evidence="4">
    <location>
        <position position="208"/>
    </location>
    <ligand>
        <name>Zn(2+)</name>
        <dbReference type="ChEBI" id="CHEBI:29105"/>
    </ligand>
</feature>
<name>A0A8T9BYB9_9HELO</name>
<evidence type="ECO:0000259" key="6">
    <source>
        <dbReference type="PROSITE" id="PS50305"/>
    </source>
</evidence>
<comment type="similarity">
    <text evidence="1">Belongs to the sirtuin family. Class I subfamily.</text>
</comment>
<dbReference type="GO" id="GO:0017136">
    <property type="term" value="F:histone deacetylase activity, NAD-dependent"/>
    <property type="evidence" value="ECO:0007669"/>
    <property type="project" value="TreeGrafter"/>
</dbReference>
<organism evidence="7 8">
    <name type="scientific">Lachnellula suecica</name>
    <dbReference type="NCBI Taxonomy" id="602035"/>
    <lineage>
        <taxon>Eukaryota</taxon>
        <taxon>Fungi</taxon>
        <taxon>Dikarya</taxon>
        <taxon>Ascomycota</taxon>
        <taxon>Pezizomycotina</taxon>
        <taxon>Leotiomycetes</taxon>
        <taxon>Helotiales</taxon>
        <taxon>Lachnaceae</taxon>
        <taxon>Lachnellula</taxon>
    </lineage>
</organism>
<dbReference type="AlphaFoldDB" id="A0A8T9BYB9"/>
<dbReference type="InterPro" id="IPR050134">
    <property type="entry name" value="NAD-dep_sirtuin_deacylases"/>
</dbReference>
<keyword evidence="8" id="KW-1185">Reference proteome</keyword>
<feature type="domain" description="Deacetylase sirtuin-type" evidence="6">
    <location>
        <begin position="13"/>
        <end position="324"/>
    </location>
</feature>
<dbReference type="GO" id="GO:0070403">
    <property type="term" value="F:NAD+ binding"/>
    <property type="evidence" value="ECO:0007669"/>
    <property type="project" value="InterPro"/>
</dbReference>
<dbReference type="InterPro" id="IPR026591">
    <property type="entry name" value="Sirtuin_cat_small_dom_sf"/>
</dbReference>
<dbReference type="Gene3D" id="3.40.50.1220">
    <property type="entry name" value="TPP-binding domain"/>
    <property type="match status" value="1"/>
</dbReference>